<dbReference type="Pfam" id="PF13828">
    <property type="entry name" value="DUF4190"/>
    <property type="match status" value="1"/>
</dbReference>
<accession>A0AAW7M046</accession>
<evidence type="ECO:0000313" key="7">
    <source>
        <dbReference type="Proteomes" id="UP001172756"/>
    </source>
</evidence>
<evidence type="ECO:0000313" key="5">
    <source>
        <dbReference type="EMBL" id="MDN4487543.1"/>
    </source>
</evidence>
<evidence type="ECO:0000256" key="2">
    <source>
        <dbReference type="SAM" id="Phobius"/>
    </source>
</evidence>
<dbReference type="RefSeq" id="WP_301118601.1">
    <property type="nucleotide sequence ID" value="NZ_JAUHPX010000002.1"/>
</dbReference>
<feature type="transmembrane region" description="Helical" evidence="2">
    <location>
        <begin position="98"/>
        <end position="125"/>
    </location>
</feature>
<gene>
    <name evidence="4" type="ORF">QQ002_06270</name>
    <name evidence="5" type="ORF">QQX10_05085</name>
</gene>
<keyword evidence="2" id="KW-0812">Transmembrane</keyword>
<keyword evidence="6" id="KW-1185">Reference proteome</keyword>
<proteinExistence type="predicted"/>
<evidence type="ECO:0000256" key="1">
    <source>
        <dbReference type="SAM" id="MobiDB-lite"/>
    </source>
</evidence>
<sequence length="183" mass="18595">MSTQDQNPNPQDPTGSGAYQPEPSGEAAPADPYAQPPAAPYGQQPGTTPPPPPGSTPPPPPGYGAPQYAAPPAYGAPQYAAAPMTTPYPKNWMNTTGMVLSLLGLITGITAIAGVIFGHLGLAAVKRGEADNRGQGVAALVIGYILIVLGIVATIAIIAFAGWFVNECGGDNPASWCTDLDSQ</sequence>
<evidence type="ECO:0000313" key="6">
    <source>
        <dbReference type="Proteomes" id="UP001172737"/>
    </source>
</evidence>
<dbReference type="InterPro" id="IPR025241">
    <property type="entry name" value="DUF4190"/>
</dbReference>
<keyword evidence="2" id="KW-0472">Membrane</keyword>
<reference evidence="4 7" key="2">
    <citation type="submission" date="2023-06" db="EMBL/GenBank/DDBJ databases">
        <title>SYSU T0a273.</title>
        <authorList>
            <person name="Gao L."/>
            <person name="Fang B.-Z."/>
            <person name="Li W.-J."/>
        </authorList>
    </citation>
    <scope>NUCLEOTIDE SEQUENCE [LARGE SCALE GENOMIC DNA]</scope>
    <source>
        <strain evidence="4 7">SYSU T0a273</strain>
    </source>
</reference>
<evidence type="ECO:0000259" key="3">
    <source>
        <dbReference type="Pfam" id="PF13828"/>
    </source>
</evidence>
<comment type="caution">
    <text evidence="5">The sequence shown here is derived from an EMBL/GenBank/DDBJ whole genome shotgun (WGS) entry which is preliminary data.</text>
</comment>
<keyword evidence="2" id="KW-1133">Transmembrane helix</keyword>
<reference evidence="5" key="1">
    <citation type="submission" date="2023-06" db="EMBL/GenBank/DDBJ databases">
        <title>Sysu t00039.</title>
        <authorList>
            <person name="Gao L."/>
            <person name="Fang B.-Z."/>
            <person name="Li W.-J."/>
        </authorList>
    </citation>
    <scope>NUCLEOTIDE SEQUENCE</scope>
    <source>
        <strain evidence="5">SYSU T00039</strain>
    </source>
</reference>
<organism evidence="5 6">
    <name type="scientific">Demequina lignilytica</name>
    <dbReference type="NCBI Taxonomy" id="3051663"/>
    <lineage>
        <taxon>Bacteria</taxon>
        <taxon>Bacillati</taxon>
        <taxon>Actinomycetota</taxon>
        <taxon>Actinomycetes</taxon>
        <taxon>Micrococcales</taxon>
        <taxon>Demequinaceae</taxon>
        <taxon>Demequina</taxon>
    </lineage>
</organism>
<feature type="region of interest" description="Disordered" evidence="1">
    <location>
        <begin position="1"/>
        <end position="68"/>
    </location>
</feature>
<dbReference type="Proteomes" id="UP001172737">
    <property type="component" value="Unassembled WGS sequence"/>
</dbReference>
<feature type="compositionally biased region" description="Polar residues" evidence="1">
    <location>
        <begin position="1"/>
        <end position="14"/>
    </location>
</feature>
<dbReference type="EMBL" id="JAUHPX010000002">
    <property type="protein sequence ID" value="MDN4487543.1"/>
    <property type="molecule type" value="Genomic_DNA"/>
</dbReference>
<feature type="domain" description="DUF4190" evidence="3">
    <location>
        <begin position="96"/>
        <end position="153"/>
    </location>
</feature>
<protein>
    <submittedName>
        <fullName evidence="5">DUF4190 domain-containing protein</fullName>
    </submittedName>
</protein>
<name>A0AAW7M046_9MICO</name>
<dbReference type="AlphaFoldDB" id="A0AAW7M046"/>
<evidence type="ECO:0000313" key="4">
    <source>
        <dbReference type="EMBL" id="MDN4483139.1"/>
    </source>
</evidence>
<dbReference type="EMBL" id="JAUHQB010000003">
    <property type="protein sequence ID" value="MDN4483139.1"/>
    <property type="molecule type" value="Genomic_DNA"/>
</dbReference>
<dbReference type="Proteomes" id="UP001172756">
    <property type="component" value="Unassembled WGS sequence"/>
</dbReference>
<feature type="transmembrane region" description="Helical" evidence="2">
    <location>
        <begin position="137"/>
        <end position="165"/>
    </location>
</feature>
<feature type="compositionally biased region" description="Pro residues" evidence="1">
    <location>
        <begin position="47"/>
        <end position="63"/>
    </location>
</feature>